<keyword evidence="19" id="KW-1185">Reference proteome</keyword>
<comment type="catalytic activity">
    <reaction evidence="13">
        <text>[GlcNAc-(1-&gt;4)-Mur2Ac(oyl-L-Ala-gamma-D-Glu-L-Lys-D-Ala-D-Ala)](n)-di-trans,octa-cis-undecaprenyl diphosphate + beta-D-GlcNAc-(1-&gt;4)-Mur2Ac(oyl-L-Ala-gamma-D-Glu-L-Lys-D-Ala-D-Ala)-di-trans,octa-cis-undecaprenyl diphosphate = [GlcNAc-(1-&gt;4)-Mur2Ac(oyl-L-Ala-gamma-D-Glu-L-Lys-D-Ala-D-Ala)](n+1)-di-trans,octa-cis-undecaprenyl diphosphate + di-trans,octa-cis-undecaprenyl diphosphate + H(+)</text>
        <dbReference type="Rhea" id="RHEA:23708"/>
        <dbReference type="Rhea" id="RHEA-COMP:9602"/>
        <dbReference type="Rhea" id="RHEA-COMP:9603"/>
        <dbReference type="ChEBI" id="CHEBI:15378"/>
        <dbReference type="ChEBI" id="CHEBI:58405"/>
        <dbReference type="ChEBI" id="CHEBI:60033"/>
        <dbReference type="ChEBI" id="CHEBI:78435"/>
        <dbReference type="EC" id="2.4.99.28"/>
    </reaction>
</comment>
<comment type="similarity">
    <text evidence="1">In the C-terminal section; belongs to the transpeptidase family.</text>
</comment>
<accession>A0A7T6Z9C8</accession>
<dbReference type="RefSeq" id="WP_200088556.1">
    <property type="nucleotide sequence ID" value="NZ_CP054706.1"/>
</dbReference>
<proteinExistence type="inferred from homology"/>
<evidence type="ECO:0000256" key="15">
    <source>
        <dbReference type="SAM" id="Phobius"/>
    </source>
</evidence>
<dbReference type="AlphaFoldDB" id="A0A7T6Z9C8"/>
<dbReference type="GO" id="GO:0009002">
    <property type="term" value="F:serine-type D-Ala-D-Ala carboxypeptidase activity"/>
    <property type="evidence" value="ECO:0007669"/>
    <property type="project" value="UniProtKB-EC"/>
</dbReference>
<dbReference type="KEGG" id="scib:HUG20_04590"/>
<dbReference type="GO" id="GO:0008955">
    <property type="term" value="F:peptidoglycan glycosyltransferase activity"/>
    <property type="evidence" value="ECO:0007669"/>
    <property type="project" value="UniProtKB-EC"/>
</dbReference>
<dbReference type="GO" id="GO:0008360">
    <property type="term" value="P:regulation of cell shape"/>
    <property type="evidence" value="ECO:0007669"/>
    <property type="project" value="UniProtKB-KW"/>
</dbReference>
<keyword evidence="5" id="KW-0328">Glycosyltransferase</keyword>
<dbReference type="Pfam" id="PF00912">
    <property type="entry name" value="Transgly"/>
    <property type="match status" value="1"/>
</dbReference>
<feature type="compositionally biased region" description="Acidic residues" evidence="14">
    <location>
        <begin position="684"/>
        <end position="818"/>
    </location>
</feature>
<reference evidence="18 19" key="1">
    <citation type="submission" date="2020-06" db="EMBL/GenBank/DDBJ databases">
        <title>Genomic analysis of Salicibibacter sp. NKC21-4.</title>
        <authorList>
            <person name="Oh Y.J."/>
        </authorList>
    </citation>
    <scope>NUCLEOTIDE SEQUENCE [LARGE SCALE GENOMIC DNA]</scope>
    <source>
        <strain evidence="18 19">NKC21-4</strain>
    </source>
</reference>
<keyword evidence="15" id="KW-0472">Membrane</keyword>
<dbReference type="Gene3D" id="3.40.710.10">
    <property type="entry name" value="DD-peptidase/beta-lactamase superfamily"/>
    <property type="match status" value="1"/>
</dbReference>
<evidence type="ECO:0000256" key="4">
    <source>
        <dbReference type="ARBA" id="ARBA00022670"/>
    </source>
</evidence>
<dbReference type="Proteomes" id="UP000595349">
    <property type="component" value="Chromosome"/>
</dbReference>
<keyword evidence="9" id="KW-0573">Peptidoglycan synthesis</keyword>
<evidence type="ECO:0000256" key="3">
    <source>
        <dbReference type="ARBA" id="ARBA00022645"/>
    </source>
</evidence>
<dbReference type="InterPro" id="IPR036950">
    <property type="entry name" value="PBP_transglycosylase"/>
</dbReference>
<sequence>MTDYQSRTERRRAEKTTKGKNTKRPIFKRLTGIALIVLFVTILAGTATTAAYILDAPPLDPDELVFAEGATVYDMNNQEVGKLQGTENRTYRDIEEMPEHLKNAFIAVEDTRFYDHGGIDLYRIGGAITANITDGFGAEGASTITQQLVKQAFLSTDQTLKRKVQEQWLSLQMERQYSKDEILEMYLNISYFDSGAWGVGEASIRYFNKEDLSELTIADAAVLAAIPRRPSYYNPDSNPEAAEERRNLILSMLEDEALITSDEAEEARSIDIEDQLDFTPANNDFAYQSFVDHVMEEVESIDGFETIDLYAAGFDIYTTLEPDAQQYAETVIQSDEYIHQYPDDDLFQVGFTLLDTQTGAIRAIVGNRQESEAERGWNHATAASGQPGSTVKPLLDYGPAIDHLQWSTGEQIVDAPHEYSDGTTITNYSGNYSGSVSMREALVRSLNIPAVKAMQEVGLENAQSFAESLGLTFENNIEESYALGGFSDGVSSLDMAGAYAAFGNDGIYNEPHSVRKIVFRDGQEIDLNPESERAMNDYTAYMMSDMLKGVVNDPAGTGRRANVDDLPLAGKTGTSNFSQEERDRYGVPDGGVPDIWFNGYTTRYTAAVWTGYGDGRGSGYLAEGEEQQIARDIFRHMMAHVHSGDETEDFSRPDSICGDSELFVCGTEPTVPQQDDSSERDSEQPEEENDVDDPLEEDTEEETPDEPIEEAPDDESVDEPIEEESTDDSTEEEETEEESIDDSAEEEETEEEPADEETDEPTEEAPEDEEPEGPPEEQPEEEPNDSDENTEDNGDDDADGEDAESDENDEDEDEDTED</sequence>
<gene>
    <name evidence="18" type="ORF">HUG20_04590</name>
</gene>
<feature type="transmembrane region" description="Helical" evidence="15">
    <location>
        <begin position="30"/>
        <end position="54"/>
    </location>
</feature>
<dbReference type="InterPro" id="IPR023346">
    <property type="entry name" value="Lysozyme-like_dom_sf"/>
</dbReference>
<organism evidence="18 19">
    <name type="scientific">Salicibibacter cibi</name>
    <dbReference type="NCBI Taxonomy" id="2743001"/>
    <lineage>
        <taxon>Bacteria</taxon>
        <taxon>Bacillati</taxon>
        <taxon>Bacillota</taxon>
        <taxon>Bacilli</taxon>
        <taxon>Bacillales</taxon>
        <taxon>Bacillaceae</taxon>
        <taxon>Salicibibacter</taxon>
    </lineage>
</organism>
<evidence type="ECO:0000256" key="1">
    <source>
        <dbReference type="ARBA" id="ARBA00007090"/>
    </source>
</evidence>
<dbReference type="PANTHER" id="PTHR32282">
    <property type="entry name" value="BINDING PROTEIN TRANSPEPTIDASE, PUTATIVE-RELATED"/>
    <property type="match status" value="1"/>
</dbReference>
<evidence type="ECO:0000313" key="18">
    <source>
        <dbReference type="EMBL" id="QQK79236.1"/>
    </source>
</evidence>
<evidence type="ECO:0000256" key="12">
    <source>
        <dbReference type="ARBA" id="ARBA00034000"/>
    </source>
</evidence>
<dbReference type="SUPFAM" id="SSF56601">
    <property type="entry name" value="beta-lactamase/transpeptidase-like"/>
    <property type="match status" value="1"/>
</dbReference>
<dbReference type="GO" id="GO:0008658">
    <property type="term" value="F:penicillin binding"/>
    <property type="evidence" value="ECO:0007669"/>
    <property type="project" value="InterPro"/>
</dbReference>
<keyword evidence="15" id="KW-1133">Transmembrane helix</keyword>
<dbReference type="GO" id="GO:0009252">
    <property type="term" value="P:peptidoglycan biosynthetic process"/>
    <property type="evidence" value="ECO:0007669"/>
    <property type="project" value="UniProtKB-KW"/>
</dbReference>
<feature type="domain" description="Penicillin-binding protein transpeptidase" evidence="16">
    <location>
        <begin position="350"/>
        <end position="634"/>
    </location>
</feature>
<evidence type="ECO:0000256" key="11">
    <source>
        <dbReference type="ARBA" id="ARBA00023316"/>
    </source>
</evidence>
<dbReference type="GO" id="GO:0030288">
    <property type="term" value="C:outer membrane-bounded periplasmic space"/>
    <property type="evidence" value="ECO:0007669"/>
    <property type="project" value="TreeGrafter"/>
</dbReference>
<evidence type="ECO:0000256" key="14">
    <source>
        <dbReference type="SAM" id="MobiDB-lite"/>
    </source>
</evidence>
<protein>
    <submittedName>
        <fullName evidence="18">PBP1A family penicillin-binding protein</fullName>
    </submittedName>
</protein>
<keyword evidence="8" id="KW-0133">Cell shape</keyword>
<dbReference type="InterPro" id="IPR012338">
    <property type="entry name" value="Beta-lactam/transpept-like"/>
</dbReference>
<evidence type="ECO:0000259" key="17">
    <source>
        <dbReference type="Pfam" id="PF00912"/>
    </source>
</evidence>
<evidence type="ECO:0000313" key="19">
    <source>
        <dbReference type="Proteomes" id="UP000595349"/>
    </source>
</evidence>
<keyword evidence="11" id="KW-0961">Cell wall biogenesis/degradation</keyword>
<keyword evidence="10" id="KW-0511">Multifunctional enzyme</keyword>
<dbReference type="Pfam" id="PF00905">
    <property type="entry name" value="Transpeptidase"/>
    <property type="match status" value="1"/>
</dbReference>
<feature type="compositionally biased region" description="Basic and acidic residues" evidence="14">
    <location>
        <begin position="1"/>
        <end position="17"/>
    </location>
</feature>
<evidence type="ECO:0000256" key="10">
    <source>
        <dbReference type="ARBA" id="ARBA00023268"/>
    </source>
</evidence>
<dbReference type="SUPFAM" id="SSF53955">
    <property type="entry name" value="Lysozyme-like"/>
    <property type="match status" value="1"/>
</dbReference>
<keyword evidence="4" id="KW-0645">Protease</keyword>
<evidence type="ECO:0000256" key="2">
    <source>
        <dbReference type="ARBA" id="ARBA00007739"/>
    </source>
</evidence>
<feature type="region of interest" description="Disordered" evidence="14">
    <location>
        <begin position="644"/>
        <end position="818"/>
    </location>
</feature>
<evidence type="ECO:0000259" key="16">
    <source>
        <dbReference type="Pfam" id="PF00905"/>
    </source>
</evidence>
<keyword evidence="7" id="KW-0378">Hydrolase</keyword>
<evidence type="ECO:0000256" key="8">
    <source>
        <dbReference type="ARBA" id="ARBA00022960"/>
    </source>
</evidence>
<comment type="catalytic activity">
    <reaction evidence="12">
        <text>Preferential cleavage: (Ac)2-L-Lys-D-Ala-|-D-Ala. Also transpeptidation of peptidyl-alanyl moieties that are N-acyl substituents of D-alanine.</text>
        <dbReference type="EC" id="3.4.16.4"/>
    </reaction>
</comment>
<evidence type="ECO:0000256" key="9">
    <source>
        <dbReference type="ARBA" id="ARBA00022984"/>
    </source>
</evidence>
<dbReference type="InterPro" id="IPR050396">
    <property type="entry name" value="Glycosyltr_51/Transpeptidase"/>
</dbReference>
<dbReference type="GO" id="GO:0006508">
    <property type="term" value="P:proteolysis"/>
    <property type="evidence" value="ECO:0007669"/>
    <property type="project" value="UniProtKB-KW"/>
</dbReference>
<evidence type="ECO:0000256" key="7">
    <source>
        <dbReference type="ARBA" id="ARBA00022801"/>
    </source>
</evidence>
<comment type="similarity">
    <text evidence="2">In the N-terminal section; belongs to the glycosyltransferase 51 family.</text>
</comment>
<evidence type="ECO:0000256" key="13">
    <source>
        <dbReference type="ARBA" id="ARBA00049902"/>
    </source>
</evidence>
<dbReference type="InterPro" id="IPR001460">
    <property type="entry name" value="PCN-bd_Tpept"/>
</dbReference>
<evidence type="ECO:0000256" key="6">
    <source>
        <dbReference type="ARBA" id="ARBA00022679"/>
    </source>
</evidence>
<evidence type="ECO:0000256" key="5">
    <source>
        <dbReference type="ARBA" id="ARBA00022676"/>
    </source>
</evidence>
<keyword evidence="15" id="KW-0812">Transmembrane</keyword>
<feature type="domain" description="Glycosyl transferase family 51" evidence="17">
    <location>
        <begin position="78"/>
        <end position="252"/>
    </location>
</feature>
<feature type="region of interest" description="Disordered" evidence="14">
    <location>
        <begin position="1"/>
        <end position="21"/>
    </location>
</feature>
<dbReference type="Gene3D" id="1.10.3810.10">
    <property type="entry name" value="Biosynthetic peptidoglycan transglycosylase-like"/>
    <property type="match status" value="1"/>
</dbReference>
<dbReference type="InterPro" id="IPR001264">
    <property type="entry name" value="Glyco_trans_51"/>
</dbReference>
<keyword evidence="6" id="KW-0808">Transferase</keyword>
<feature type="region of interest" description="Disordered" evidence="14">
    <location>
        <begin position="561"/>
        <end position="585"/>
    </location>
</feature>
<dbReference type="GO" id="GO:0071555">
    <property type="term" value="P:cell wall organization"/>
    <property type="evidence" value="ECO:0007669"/>
    <property type="project" value="UniProtKB-KW"/>
</dbReference>
<dbReference type="NCBIfam" id="TIGR02074">
    <property type="entry name" value="PBP_1a_fam"/>
    <property type="match status" value="1"/>
</dbReference>
<dbReference type="EMBL" id="CP054706">
    <property type="protein sequence ID" value="QQK79236.1"/>
    <property type="molecule type" value="Genomic_DNA"/>
</dbReference>
<keyword evidence="3" id="KW-0121">Carboxypeptidase</keyword>
<dbReference type="FunFam" id="1.10.3810.10:FF:000001">
    <property type="entry name" value="Penicillin-binding protein 1A"/>
    <property type="match status" value="1"/>
</dbReference>
<name>A0A7T6Z9C8_9BACI</name>
<dbReference type="PANTHER" id="PTHR32282:SF29">
    <property type="entry name" value="PENICILLIN-BINDING PROTEIN 1A"/>
    <property type="match status" value="1"/>
</dbReference>